<dbReference type="AlphaFoldDB" id="A0A3B0XEB3"/>
<evidence type="ECO:0000313" key="1">
    <source>
        <dbReference type="EMBL" id="VAW66011.1"/>
    </source>
</evidence>
<proteinExistence type="predicted"/>
<accession>A0A3B0XEB3</accession>
<organism evidence="1">
    <name type="scientific">hydrothermal vent metagenome</name>
    <dbReference type="NCBI Taxonomy" id="652676"/>
    <lineage>
        <taxon>unclassified sequences</taxon>
        <taxon>metagenomes</taxon>
        <taxon>ecological metagenomes</taxon>
    </lineage>
</organism>
<name>A0A3B0XEB3_9ZZZZ</name>
<protein>
    <submittedName>
        <fullName evidence="1">Uncharacterized protein</fullName>
    </submittedName>
</protein>
<reference evidence="1" key="1">
    <citation type="submission" date="2018-06" db="EMBL/GenBank/DDBJ databases">
        <authorList>
            <person name="Zhirakovskaya E."/>
        </authorList>
    </citation>
    <scope>NUCLEOTIDE SEQUENCE</scope>
</reference>
<dbReference type="EMBL" id="UOFI01000071">
    <property type="protein sequence ID" value="VAW66011.1"/>
    <property type="molecule type" value="Genomic_DNA"/>
</dbReference>
<gene>
    <name evidence="1" type="ORF">MNBD_GAMMA09-255</name>
</gene>
<sequence>MKVILSFLIFAFILPVFAGEAKPVKISPETTLSAIKSYKAAPLAVAAAGSLATVLDFADQSKDISVDIRQEYFPWSLGKIEPKFESKFIGAFVAGNVEYQLINKVNKNTPVEGVKLILYTYEKLREKNMFPKDEKFEKWLAWKEKGVLSNKLKI</sequence>